<dbReference type="Proteomes" id="UP000662873">
    <property type="component" value="Chromosome"/>
</dbReference>
<sequence length="710" mass="78260">MLSIWLALAIHASIDPAPGVRGRPSEPQITLTLRARSLKSALEELSKVSGTKLEVSANMESEPLIVHVKDVPLDLLREKIAHATHADWEKTDKGYLLKRSKERMAQLKAEFTAQRLRWIQEAQQKLRRELESERAYSVTEATAGWARLQGIINDVGADYDTKLWERGLALQTQTPPGRLARRIAANLDPVALVQVDVGRRVVFASNPTKTQRPLPLKLEPLMAEYEKECRAWLEAAPQGERAPVPNLEASLNRIWSSGPGKALQLRKVIAVLESGRGGSDTLSVNIVDTEGSYLSRVRVLLSPSPWLPMNSTTSDEDPLTVGAVTREALRRIRWANASPTDPPLPPPSEALKNIQKRPDQHDPCLFVDEVLLEYAQRLDANLVASPSDAAAMIAVARFGGDTVTPSVLRTFLSQRAANTSLEESQGWLVIRTASGYFGILSRINRQQTARLAAEIAQGEMTLVDSLARLAATPGMEGSEFSACVEFLAIVDVGILRGFGFPASFESLRLHGSLSPKQKQVLLAGESIPFRLLDPNVRSAVEDVVFQSDISIETPGSLYDPEGSPEPWNTIATEVTEVCPNGLPSDGSLRLDVTTKEIVEVQARSRLTQNVSRFMMEPQQLANVRLGMLHPDTFGNYFGGHEVLAFVIGSDQEWTYAMQLTDRSVMKTSLVSQHREPRGYPRYEDLPAALRDKVEAIVRRRLQAAGIVPPS</sequence>
<reference evidence="1" key="1">
    <citation type="journal article" name="DNA Res.">
        <title>The physiological potential of anammox bacteria as revealed by their core genome structure.</title>
        <authorList>
            <person name="Okubo T."/>
            <person name="Toyoda A."/>
            <person name="Fukuhara K."/>
            <person name="Uchiyama I."/>
            <person name="Harigaya Y."/>
            <person name="Kuroiwa M."/>
            <person name="Suzuki T."/>
            <person name="Murakami Y."/>
            <person name="Suwa Y."/>
            <person name="Takami H."/>
        </authorList>
    </citation>
    <scope>NUCLEOTIDE SEQUENCE</scope>
    <source>
        <strain evidence="1">317325-2</strain>
    </source>
</reference>
<gene>
    <name evidence="1" type="ORF">NPRO_10490</name>
</gene>
<name>A0A809SDY6_9BACT</name>
<evidence type="ECO:0000313" key="1">
    <source>
        <dbReference type="EMBL" id="BBO23454.1"/>
    </source>
</evidence>
<proteinExistence type="predicted"/>
<organism evidence="1 2">
    <name type="scientific">Candidatus Nitrosymbiomonas proteolyticus</name>
    <dbReference type="NCBI Taxonomy" id="2608984"/>
    <lineage>
        <taxon>Bacteria</taxon>
        <taxon>Bacillati</taxon>
        <taxon>Armatimonadota</taxon>
        <taxon>Armatimonadota incertae sedis</taxon>
        <taxon>Candidatus Nitrosymbiomonas</taxon>
    </lineage>
</organism>
<evidence type="ECO:0000313" key="2">
    <source>
        <dbReference type="Proteomes" id="UP000662873"/>
    </source>
</evidence>
<dbReference type="KEGG" id="npy:NPRO_10490"/>
<protein>
    <submittedName>
        <fullName evidence="1">Uncharacterized protein</fullName>
    </submittedName>
</protein>
<accession>A0A809SDY6</accession>
<dbReference type="EMBL" id="AP021858">
    <property type="protein sequence ID" value="BBO23454.1"/>
    <property type="molecule type" value="Genomic_DNA"/>
</dbReference>
<dbReference type="AlphaFoldDB" id="A0A809SDY6"/>